<dbReference type="Pfam" id="PF01937">
    <property type="entry name" value="ARMT1-like_dom"/>
    <property type="match status" value="1"/>
</dbReference>
<organism evidence="5 6">
    <name type="scientific">Cicer arietinum</name>
    <name type="common">Chickpea</name>
    <name type="synonym">Garbanzo</name>
    <dbReference type="NCBI Taxonomy" id="3827"/>
    <lineage>
        <taxon>Eukaryota</taxon>
        <taxon>Viridiplantae</taxon>
        <taxon>Streptophyta</taxon>
        <taxon>Embryophyta</taxon>
        <taxon>Tracheophyta</taxon>
        <taxon>Spermatophyta</taxon>
        <taxon>Magnoliopsida</taxon>
        <taxon>eudicotyledons</taxon>
        <taxon>Gunneridae</taxon>
        <taxon>Pentapetalae</taxon>
        <taxon>rosids</taxon>
        <taxon>fabids</taxon>
        <taxon>Fabales</taxon>
        <taxon>Fabaceae</taxon>
        <taxon>Papilionoideae</taxon>
        <taxon>50 kb inversion clade</taxon>
        <taxon>NPAAA clade</taxon>
        <taxon>Hologalegina</taxon>
        <taxon>IRL clade</taxon>
        <taxon>Cicereae</taxon>
        <taxon>Cicer</taxon>
    </lineage>
</organism>
<dbReference type="Pfam" id="PF00076">
    <property type="entry name" value="RRM_1"/>
    <property type="match status" value="1"/>
</dbReference>
<dbReference type="OrthoDB" id="6159137at2759"/>
<dbReference type="Proteomes" id="UP000087171">
    <property type="component" value="Unplaced"/>
</dbReference>
<dbReference type="InterPro" id="IPR035979">
    <property type="entry name" value="RBD_domain_sf"/>
</dbReference>
<dbReference type="Gene3D" id="3.30.70.330">
    <property type="match status" value="1"/>
</dbReference>
<dbReference type="GO" id="GO:0003723">
    <property type="term" value="F:RNA binding"/>
    <property type="evidence" value="ECO:0007669"/>
    <property type="project" value="UniProtKB-UniRule"/>
</dbReference>
<accession>A0A3Q7XR23</accession>
<evidence type="ECO:0000313" key="6">
    <source>
        <dbReference type="RefSeq" id="XP_027186196.1"/>
    </source>
</evidence>
<dbReference type="AlphaFoldDB" id="A0A3Q7XR23"/>
<evidence type="ECO:0000313" key="5">
    <source>
        <dbReference type="Proteomes" id="UP000087171"/>
    </source>
</evidence>
<dbReference type="InterPro" id="IPR012677">
    <property type="entry name" value="Nucleotide-bd_a/b_plait_sf"/>
</dbReference>
<protein>
    <submittedName>
        <fullName evidence="6">Oligouridylate-binding protein 1-like</fullName>
    </submittedName>
</protein>
<sequence>MSVTGVSYSIDEQSLSEAFSRYGEVIDARIIMDRETGRSRGFGFITFHSVEEASSAIQALDGQVMQISYSKFDLGSLEVVWAANDSPSINDVTYPELIEMISKLKDEEGNLLSVSTSNLFIANSENDLLIIDLTKVSPELACHASDADLVILEGMASFDEAAPKIPRPTLLERYPKRCFAFNPDAHNKLMKKIARLKRRMKMEKLKNGVCKHCVSSDKLGFEGNN</sequence>
<keyword evidence="2 3" id="KW-0694">RNA-binding</keyword>
<feature type="domain" description="RRM" evidence="4">
    <location>
        <begin position="1"/>
        <end position="72"/>
    </location>
</feature>
<dbReference type="InterPro" id="IPR002791">
    <property type="entry name" value="ARMT1-like_metal-bd"/>
</dbReference>
<dbReference type="InterPro" id="IPR036075">
    <property type="entry name" value="ARMT-1-like_metal-bd_sf"/>
</dbReference>
<evidence type="ECO:0000256" key="2">
    <source>
        <dbReference type="ARBA" id="ARBA00022884"/>
    </source>
</evidence>
<dbReference type="InterPro" id="IPR000504">
    <property type="entry name" value="RRM_dom"/>
</dbReference>
<evidence type="ECO:0000259" key="4">
    <source>
        <dbReference type="PROSITE" id="PS50102"/>
    </source>
</evidence>
<name>A0A3Q7XR23_CICAR</name>
<keyword evidence="5" id="KW-1185">Reference proteome</keyword>
<proteinExistence type="predicted"/>
<dbReference type="STRING" id="3827.A0A3Q7XR23"/>
<comment type="cofactor">
    <cofactor evidence="1">
        <name>Ni(2+)</name>
        <dbReference type="ChEBI" id="CHEBI:49786"/>
    </cofactor>
</comment>
<dbReference type="SUPFAM" id="SSF111321">
    <property type="entry name" value="AF1104-like"/>
    <property type="match status" value="1"/>
</dbReference>
<dbReference type="PROSITE" id="PS50102">
    <property type="entry name" value="RRM"/>
    <property type="match status" value="1"/>
</dbReference>
<evidence type="ECO:0000256" key="3">
    <source>
        <dbReference type="PROSITE-ProRule" id="PRU00176"/>
    </source>
</evidence>
<dbReference type="SMART" id="SM00360">
    <property type="entry name" value="RRM"/>
    <property type="match status" value="1"/>
</dbReference>
<dbReference type="InterPro" id="IPR052462">
    <property type="entry name" value="SLIRP/GR-RBP-like"/>
</dbReference>
<dbReference type="PANTHER" id="PTHR48027">
    <property type="entry name" value="HETEROGENEOUS NUCLEAR RIBONUCLEOPROTEIN 87F-RELATED"/>
    <property type="match status" value="1"/>
</dbReference>
<dbReference type="SUPFAM" id="SSF54928">
    <property type="entry name" value="RNA-binding domain, RBD"/>
    <property type="match status" value="1"/>
</dbReference>
<dbReference type="RefSeq" id="XP_027186196.1">
    <property type="nucleotide sequence ID" value="XM_027330395.1"/>
</dbReference>
<evidence type="ECO:0000256" key="1">
    <source>
        <dbReference type="ARBA" id="ARBA00001967"/>
    </source>
</evidence>
<gene>
    <name evidence="6" type="primary">LOC113784250</name>
</gene>
<reference evidence="6" key="1">
    <citation type="submission" date="2025-08" db="UniProtKB">
        <authorList>
            <consortium name="RefSeq"/>
        </authorList>
    </citation>
    <scope>IDENTIFICATION</scope>
    <source>
        <tissue evidence="6">Etiolated seedlings</tissue>
    </source>
</reference>
<dbReference type="Gene3D" id="3.40.50.10880">
    <property type="entry name" value="Uncharacterised protein PF01937, DUF89, domain 3"/>
    <property type="match status" value="1"/>
</dbReference>